<dbReference type="Proteomes" id="UP000177325">
    <property type="component" value="Unassembled WGS sequence"/>
</dbReference>
<organism evidence="3 4">
    <name type="scientific">Candidatus Kaiserbacteria bacterium RIFCSPLOWO2_12_FULL_45_26</name>
    <dbReference type="NCBI Taxonomy" id="1798525"/>
    <lineage>
        <taxon>Bacteria</taxon>
        <taxon>Candidatus Kaiseribacteriota</taxon>
    </lineage>
</organism>
<proteinExistence type="predicted"/>
<dbReference type="STRING" id="1798525.A3G90_02465"/>
<protein>
    <submittedName>
        <fullName evidence="3">Uncharacterized protein</fullName>
    </submittedName>
</protein>
<evidence type="ECO:0000256" key="1">
    <source>
        <dbReference type="SAM" id="Phobius"/>
    </source>
</evidence>
<keyword evidence="1" id="KW-0472">Membrane</keyword>
<keyword evidence="1" id="KW-0812">Transmembrane</keyword>
<dbReference type="AlphaFoldDB" id="A0A1F6FGD4"/>
<keyword evidence="2" id="KW-0732">Signal</keyword>
<comment type="caution">
    <text evidence="3">The sequence shown here is derived from an EMBL/GenBank/DDBJ whole genome shotgun (WGS) entry which is preliminary data.</text>
</comment>
<name>A0A1F6FGD4_9BACT</name>
<feature type="signal peptide" evidence="2">
    <location>
        <begin position="1"/>
        <end position="28"/>
    </location>
</feature>
<keyword evidence="1" id="KW-1133">Transmembrane helix</keyword>
<sequence>MTNIRNNSVVLLLLVIASLLSAVHLAVASEVTGSLSSDGSSSATGTDEEAVIDGEVTAQATGQSSGQIQGTVVQGREESALLATTDSTAWNAAMWAVPLAGIAIATLVYLLWRRGSF</sequence>
<dbReference type="EMBL" id="MFMM01000001">
    <property type="protein sequence ID" value="OGG84911.1"/>
    <property type="molecule type" value="Genomic_DNA"/>
</dbReference>
<evidence type="ECO:0000256" key="2">
    <source>
        <dbReference type="SAM" id="SignalP"/>
    </source>
</evidence>
<gene>
    <name evidence="3" type="ORF">A3G90_02465</name>
</gene>
<evidence type="ECO:0000313" key="4">
    <source>
        <dbReference type="Proteomes" id="UP000177325"/>
    </source>
</evidence>
<accession>A0A1F6FGD4</accession>
<reference evidence="3 4" key="1">
    <citation type="journal article" date="2016" name="Nat. Commun.">
        <title>Thousands of microbial genomes shed light on interconnected biogeochemical processes in an aquifer system.</title>
        <authorList>
            <person name="Anantharaman K."/>
            <person name="Brown C.T."/>
            <person name="Hug L.A."/>
            <person name="Sharon I."/>
            <person name="Castelle C.J."/>
            <person name="Probst A.J."/>
            <person name="Thomas B.C."/>
            <person name="Singh A."/>
            <person name="Wilkins M.J."/>
            <person name="Karaoz U."/>
            <person name="Brodie E.L."/>
            <person name="Williams K.H."/>
            <person name="Hubbard S.S."/>
            <person name="Banfield J.F."/>
        </authorList>
    </citation>
    <scope>NUCLEOTIDE SEQUENCE [LARGE SCALE GENOMIC DNA]</scope>
</reference>
<feature type="transmembrane region" description="Helical" evidence="1">
    <location>
        <begin position="92"/>
        <end position="112"/>
    </location>
</feature>
<feature type="chain" id="PRO_5009524323" evidence="2">
    <location>
        <begin position="29"/>
        <end position="117"/>
    </location>
</feature>
<evidence type="ECO:0000313" key="3">
    <source>
        <dbReference type="EMBL" id="OGG84911.1"/>
    </source>
</evidence>